<sequence length="56" mass="6456">MHTILARALLHVCRLNNLRPSCNRNLPQQYSPQARKSDECTDMPFECNAHFPNCSI</sequence>
<dbReference type="AlphaFoldDB" id="A0A0E9PRK9"/>
<evidence type="ECO:0000313" key="1">
    <source>
        <dbReference type="EMBL" id="JAH06493.1"/>
    </source>
</evidence>
<proteinExistence type="predicted"/>
<name>A0A0E9PRK9_ANGAN</name>
<organism evidence="1">
    <name type="scientific">Anguilla anguilla</name>
    <name type="common">European freshwater eel</name>
    <name type="synonym">Muraena anguilla</name>
    <dbReference type="NCBI Taxonomy" id="7936"/>
    <lineage>
        <taxon>Eukaryota</taxon>
        <taxon>Metazoa</taxon>
        <taxon>Chordata</taxon>
        <taxon>Craniata</taxon>
        <taxon>Vertebrata</taxon>
        <taxon>Euteleostomi</taxon>
        <taxon>Actinopterygii</taxon>
        <taxon>Neopterygii</taxon>
        <taxon>Teleostei</taxon>
        <taxon>Anguilliformes</taxon>
        <taxon>Anguillidae</taxon>
        <taxon>Anguilla</taxon>
    </lineage>
</organism>
<reference evidence="1" key="2">
    <citation type="journal article" date="2015" name="Fish Shellfish Immunol.">
        <title>Early steps in the European eel (Anguilla anguilla)-Vibrio vulnificus interaction in the gills: Role of the RtxA13 toxin.</title>
        <authorList>
            <person name="Callol A."/>
            <person name="Pajuelo D."/>
            <person name="Ebbesson L."/>
            <person name="Teles M."/>
            <person name="MacKenzie S."/>
            <person name="Amaro C."/>
        </authorList>
    </citation>
    <scope>NUCLEOTIDE SEQUENCE</scope>
</reference>
<reference evidence="1" key="1">
    <citation type="submission" date="2014-11" db="EMBL/GenBank/DDBJ databases">
        <authorList>
            <person name="Amaro Gonzalez C."/>
        </authorList>
    </citation>
    <scope>NUCLEOTIDE SEQUENCE</scope>
</reference>
<protein>
    <submittedName>
        <fullName evidence="1">Uncharacterized protein</fullName>
    </submittedName>
</protein>
<accession>A0A0E9PRK9</accession>
<dbReference type="EMBL" id="GBXM01102084">
    <property type="protein sequence ID" value="JAH06493.1"/>
    <property type="molecule type" value="Transcribed_RNA"/>
</dbReference>